<dbReference type="Pfam" id="PF05347">
    <property type="entry name" value="Complex1_LYR"/>
    <property type="match status" value="1"/>
</dbReference>
<dbReference type="EMBL" id="MU006791">
    <property type="protein sequence ID" value="KAF2637945.1"/>
    <property type="molecule type" value="Genomic_DNA"/>
</dbReference>
<dbReference type="InterPro" id="IPR008011">
    <property type="entry name" value="Complex1_LYR_dom"/>
</dbReference>
<dbReference type="AlphaFoldDB" id="A0A6A6RS59"/>
<dbReference type="Proteomes" id="UP000799753">
    <property type="component" value="Unassembled WGS sequence"/>
</dbReference>
<accession>A0A6A6RS59</accession>
<sequence>MPRFLPPKKYTPHRLTAIALYRALLSQCSSAPLPTDDRTSLRNAIRNKFRRNRKLQSTQQLAHVFRAGYEVLHRLDGTKTGDTTSLNSLTSLISTLPPGLKRAPPVRRPPPPPDPAKKIFTFPPPERAVLNVRPYAKVSGRRHVPILASASSVPFLRFTKPQPPALSYIIRQKLKKRIKLFHDRVLLSNYWIPLGRQEDEWDELLEREFGVELMGSRSREMRWVDSMRKVLDENNAEHNAMMANDMATARRMTRIVEEETRLAIKEGQTVVRGRKRNPIKSRWLT</sequence>
<feature type="domain" description="Complex 1 LYR protein" evidence="1">
    <location>
        <begin position="17"/>
        <end position="72"/>
    </location>
</feature>
<evidence type="ECO:0000259" key="1">
    <source>
        <dbReference type="Pfam" id="PF05347"/>
    </source>
</evidence>
<reference evidence="2" key="1">
    <citation type="journal article" date="2020" name="Stud. Mycol.">
        <title>101 Dothideomycetes genomes: a test case for predicting lifestyles and emergence of pathogens.</title>
        <authorList>
            <person name="Haridas S."/>
            <person name="Albert R."/>
            <person name="Binder M."/>
            <person name="Bloem J."/>
            <person name="Labutti K."/>
            <person name="Salamov A."/>
            <person name="Andreopoulos B."/>
            <person name="Baker S."/>
            <person name="Barry K."/>
            <person name="Bills G."/>
            <person name="Bluhm B."/>
            <person name="Cannon C."/>
            <person name="Castanera R."/>
            <person name="Culley D."/>
            <person name="Daum C."/>
            <person name="Ezra D."/>
            <person name="Gonzalez J."/>
            <person name="Henrissat B."/>
            <person name="Kuo A."/>
            <person name="Liang C."/>
            <person name="Lipzen A."/>
            <person name="Lutzoni F."/>
            <person name="Magnuson J."/>
            <person name="Mondo S."/>
            <person name="Nolan M."/>
            <person name="Ohm R."/>
            <person name="Pangilinan J."/>
            <person name="Park H.-J."/>
            <person name="Ramirez L."/>
            <person name="Alfaro M."/>
            <person name="Sun H."/>
            <person name="Tritt A."/>
            <person name="Yoshinaga Y."/>
            <person name="Zwiers L.-H."/>
            <person name="Turgeon B."/>
            <person name="Goodwin S."/>
            <person name="Spatafora J."/>
            <person name="Crous P."/>
            <person name="Grigoriev I."/>
        </authorList>
    </citation>
    <scope>NUCLEOTIDE SEQUENCE</scope>
    <source>
        <strain evidence="2">CBS 473.64</strain>
    </source>
</reference>
<evidence type="ECO:0000313" key="3">
    <source>
        <dbReference type="Proteomes" id="UP000799753"/>
    </source>
</evidence>
<name>A0A6A6RS59_9PLEO</name>
<protein>
    <recommendedName>
        <fullName evidence="1">Complex 1 LYR protein domain-containing protein</fullName>
    </recommendedName>
</protein>
<gene>
    <name evidence="2" type="ORF">P280DRAFT_406034</name>
</gene>
<dbReference type="InterPro" id="IPR046896">
    <property type="entry name" value="Cup1-like_N"/>
</dbReference>
<dbReference type="OrthoDB" id="3925971at2759"/>
<keyword evidence="3" id="KW-1185">Reference proteome</keyword>
<organism evidence="2 3">
    <name type="scientific">Massarina eburnea CBS 473.64</name>
    <dbReference type="NCBI Taxonomy" id="1395130"/>
    <lineage>
        <taxon>Eukaryota</taxon>
        <taxon>Fungi</taxon>
        <taxon>Dikarya</taxon>
        <taxon>Ascomycota</taxon>
        <taxon>Pezizomycotina</taxon>
        <taxon>Dothideomycetes</taxon>
        <taxon>Pleosporomycetidae</taxon>
        <taxon>Pleosporales</taxon>
        <taxon>Massarineae</taxon>
        <taxon>Massarinaceae</taxon>
        <taxon>Massarina</taxon>
    </lineage>
</organism>
<dbReference type="CDD" id="cd20273">
    <property type="entry name" value="Complex1_LYR_unchar"/>
    <property type="match status" value="1"/>
</dbReference>
<proteinExistence type="predicted"/>
<evidence type="ECO:0000313" key="2">
    <source>
        <dbReference type="EMBL" id="KAF2637945.1"/>
    </source>
</evidence>